<dbReference type="NCBIfam" id="TIGR01488">
    <property type="entry name" value="HAD-SF-IB"/>
    <property type="match status" value="1"/>
</dbReference>
<accession>A0ABS9Z7T1</accession>
<dbReference type="PANTHER" id="PTHR43344">
    <property type="entry name" value="PHOSPHOSERINE PHOSPHATASE"/>
    <property type="match status" value="1"/>
</dbReference>
<keyword evidence="9" id="KW-0460">Magnesium</keyword>
<dbReference type="SFLD" id="SFLDG01136">
    <property type="entry name" value="C1.6:_Phosphoserine_Phosphatas"/>
    <property type="match status" value="1"/>
</dbReference>
<dbReference type="Gene3D" id="3.40.50.1000">
    <property type="entry name" value="HAD superfamily/HAD-like"/>
    <property type="match status" value="1"/>
</dbReference>
<evidence type="ECO:0000256" key="2">
    <source>
        <dbReference type="ARBA" id="ARBA00005135"/>
    </source>
</evidence>
<dbReference type="InterPro" id="IPR036412">
    <property type="entry name" value="HAD-like_sf"/>
</dbReference>
<dbReference type="SFLD" id="SFLDS00003">
    <property type="entry name" value="Haloacid_Dehalogenase"/>
    <property type="match status" value="1"/>
</dbReference>
<dbReference type="NCBIfam" id="TIGR00338">
    <property type="entry name" value="serB"/>
    <property type="match status" value="1"/>
</dbReference>
<comment type="catalytic activity">
    <reaction evidence="13">
        <text>O-phospho-D-serine + H2O = D-serine + phosphate</text>
        <dbReference type="Rhea" id="RHEA:24873"/>
        <dbReference type="ChEBI" id="CHEBI:15377"/>
        <dbReference type="ChEBI" id="CHEBI:35247"/>
        <dbReference type="ChEBI" id="CHEBI:43474"/>
        <dbReference type="ChEBI" id="CHEBI:58680"/>
        <dbReference type="EC" id="3.1.3.3"/>
    </reaction>
</comment>
<dbReference type="RefSeq" id="WP_243066728.1">
    <property type="nucleotide sequence ID" value="NZ_JAIVFK010000032.1"/>
</dbReference>
<evidence type="ECO:0000256" key="5">
    <source>
        <dbReference type="ARBA" id="ARBA00015196"/>
    </source>
</evidence>
<reference evidence="14" key="1">
    <citation type="journal article" date="2022" name="ISME J.">
        <title>Identification of active gaseous-alkane degraders at natural gas seeps.</title>
        <authorList>
            <person name="Farhan Ul Haque M."/>
            <person name="Hernandez M."/>
            <person name="Crombie A.T."/>
            <person name="Murrell J.C."/>
        </authorList>
    </citation>
    <scope>NUCLEOTIDE SEQUENCE</scope>
    <source>
        <strain evidence="14">PC2</strain>
    </source>
</reference>
<keyword evidence="6" id="KW-0028">Amino-acid biosynthesis</keyword>
<evidence type="ECO:0000313" key="14">
    <source>
        <dbReference type="EMBL" id="MCI4682732.1"/>
    </source>
</evidence>
<evidence type="ECO:0000256" key="10">
    <source>
        <dbReference type="ARBA" id="ARBA00023299"/>
    </source>
</evidence>
<dbReference type="Proteomes" id="UP001139104">
    <property type="component" value="Unassembled WGS sequence"/>
</dbReference>
<gene>
    <name evidence="14" type="primary">serB</name>
    <name evidence="14" type="ORF">K2U94_08120</name>
</gene>
<evidence type="ECO:0000256" key="4">
    <source>
        <dbReference type="ARBA" id="ARBA00012640"/>
    </source>
</evidence>
<evidence type="ECO:0000256" key="12">
    <source>
        <dbReference type="ARBA" id="ARBA00048138"/>
    </source>
</evidence>
<dbReference type="GO" id="GO:0016787">
    <property type="term" value="F:hydrolase activity"/>
    <property type="evidence" value="ECO:0007669"/>
    <property type="project" value="UniProtKB-KW"/>
</dbReference>
<dbReference type="EMBL" id="JAIVFP010000001">
    <property type="protein sequence ID" value="MCI4682732.1"/>
    <property type="molecule type" value="Genomic_DNA"/>
</dbReference>
<comment type="pathway">
    <text evidence="2">Amino-acid biosynthesis; L-serine biosynthesis; L-serine from 3-phospho-D-glycerate: step 3/3.</text>
</comment>
<dbReference type="SUPFAM" id="SSF56784">
    <property type="entry name" value="HAD-like"/>
    <property type="match status" value="1"/>
</dbReference>
<evidence type="ECO:0000256" key="11">
    <source>
        <dbReference type="ARBA" id="ARBA00031693"/>
    </source>
</evidence>
<comment type="catalytic activity">
    <reaction evidence="12">
        <text>O-phospho-L-serine + H2O = L-serine + phosphate</text>
        <dbReference type="Rhea" id="RHEA:21208"/>
        <dbReference type="ChEBI" id="CHEBI:15377"/>
        <dbReference type="ChEBI" id="CHEBI:33384"/>
        <dbReference type="ChEBI" id="CHEBI:43474"/>
        <dbReference type="ChEBI" id="CHEBI:57524"/>
        <dbReference type="EC" id="3.1.3.3"/>
    </reaction>
</comment>
<dbReference type="PANTHER" id="PTHR43344:SF2">
    <property type="entry name" value="PHOSPHOSERINE PHOSPHATASE"/>
    <property type="match status" value="1"/>
</dbReference>
<dbReference type="SFLD" id="SFLDG01137">
    <property type="entry name" value="C1.6.1:_Phosphoserine_Phosphat"/>
    <property type="match status" value="1"/>
</dbReference>
<dbReference type="SFLD" id="SFLDF00029">
    <property type="entry name" value="phosphoserine_phosphatase"/>
    <property type="match status" value="1"/>
</dbReference>
<comment type="cofactor">
    <cofactor evidence="1">
        <name>Mg(2+)</name>
        <dbReference type="ChEBI" id="CHEBI:18420"/>
    </cofactor>
</comment>
<dbReference type="InterPro" id="IPR023214">
    <property type="entry name" value="HAD_sf"/>
</dbReference>
<evidence type="ECO:0000256" key="13">
    <source>
        <dbReference type="ARBA" id="ARBA00048523"/>
    </source>
</evidence>
<evidence type="ECO:0000256" key="1">
    <source>
        <dbReference type="ARBA" id="ARBA00001946"/>
    </source>
</evidence>
<dbReference type="CDD" id="cd07500">
    <property type="entry name" value="HAD_PSP"/>
    <property type="match status" value="1"/>
</dbReference>
<comment type="caution">
    <text evidence="14">The sequence shown here is derived from an EMBL/GenBank/DDBJ whole genome shotgun (WGS) entry which is preliminary data.</text>
</comment>
<protein>
    <recommendedName>
        <fullName evidence="5">Phosphoserine phosphatase</fullName>
        <ecNumber evidence="4">3.1.3.3</ecNumber>
    </recommendedName>
    <alternativeName>
        <fullName evidence="11">O-phosphoserine phosphohydrolase</fullName>
    </alternativeName>
</protein>
<organism evidence="14 15">
    <name type="scientific">Candidatus Rhodoblastus alkanivorans</name>
    <dbReference type="NCBI Taxonomy" id="2954117"/>
    <lineage>
        <taxon>Bacteria</taxon>
        <taxon>Pseudomonadati</taxon>
        <taxon>Pseudomonadota</taxon>
        <taxon>Alphaproteobacteria</taxon>
        <taxon>Hyphomicrobiales</taxon>
        <taxon>Rhodoblastaceae</taxon>
        <taxon>Rhodoblastus</taxon>
    </lineage>
</organism>
<keyword evidence="10" id="KW-0718">Serine biosynthesis</keyword>
<dbReference type="EC" id="3.1.3.3" evidence="4"/>
<dbReference type="InterPro" id="IPR004469">
    <property type="entry name" value="PSP"/>
</dbReference>
<keyword evidence="15" id="KW-1185">Reference proteome</keyword>
<evidence type="ECO:0000256" key="8">
    <source>
        <dbReference type="ARBA" id="ARBA00022801"/>
    </source>
</evidence>
<evidence type="ECO:0000256" key="7">
    <source>
        <dbReference type="ARBA" id="ARBA00022723"/>
    </source>
</evidence>
<evidence type="ECO:0000313" key="15">
    <source>
        <dbReference type="Proteomes" id="UP001139104"/>
    </source>
</evidence>
<dbReference type="Pfam" id="PF12710">
    <property type="entry name" value="HAD"/>
    <property type="match status" value="1"/>
</dbReference>
<keyword evidence="8 14" id="KW-0378">Hydrolase</keyword>
<keyword evidence="7" id="KW-0479">Metal-binding</keyword>
<dbReference type="InterPro" id="IPR050582">
    <property type="entry name" value="HAD-like_SerB"/>
</dbReference>
<proteinExistence type="inferred from homology"/>
<evidence type="ECO:0000256" key="6">
    <source>
        <dbReference type="ARBA" id="ARBA00022605"/>
    </source>
</evidence>
<evidence type="ECO:0000256" key="9">
    <source>
        <dbReference type="ARBA" id="ARBA00022842"/>
    </source>
</evidence>
<name>A0ABS9Z7T1_9HYPH</name>
<sequence length="311" mass="32113">MTHIATLVGAPGAQVLTPNLLAAAARRLPGAGHPVILSAGEAADIPFAPGAAHGNRADGGFADASYCRAAVSVLRLGLGDAPVDIFVQPVEGRRKKLLLADMDSTMIGQECIDELADFVGLKGKVAAITERAMRGEIAFEPALRERVALLAGLDAGVVETAIEERITLTPGGRTLVQTMRANGAYTALVSGGFTVFTSRIGEAIGFQENRANTLLIEDGKFAGRVVEPILGKAAKLATLKELTAAHDLAPEETLAIGDGANDLAMLEAAGLGVAYHAKPAVAAAAQARVDHGDLTALLYAQGYRADEFVTA</sequence>
<evidence type="ECO:0000256" key="3">
    <source>
        <dbReference type="ARBA" id="ARBA00009184"/>
    </source>
</evidence>
<comment type="similarity">
    <text evidence="3">Belongs to the HAD-like hydrolase superfamily. SerB family.</text>
</comment>